<gene>
    <name evidence="5" type="ORF">YM304_33890</name>
</gene>
<accession>A0A6C7EBK7</accession>
<dbReference type="Gene3D" id="3.40.50.1820">
    <property type="entry name" value="alpha/beta hydrolase"/>
    <property type="match status" value="1"/>
</dbReference>
<evidence type="ECO:0000313" key="5">
    <source>
        <dbReference type="EMBL" id="BAN03703.1"/>
    </source>
</evidence>
<feature type="domain" description="Serine aminopeptidase S33" evidence="4">
    <location>
        <begin position="25"/>
        <end position="237"/>
    </location>
</feature>
<dbReference type="Proteomes" id="UP000011863">
    <property type="component" value="Chromosome"/>
</dbReference>
<dbReference type="InterPro" id="IPR012354">
    <property type="entry name" value="Esterase_lipase"/>
</dbReference>
<feature type="active site" description="Charge relay system" evidence="1">
    <location>
        <position position="205"/>
    </location>
</feature>
<feature type="active site" description="Nucleophile" evidence="1">
    <location>
        <position position="99"/>
    </location>
</feature>
<proteinExistence type="predicted"/>
<dbReference type="EC" id="3.1.1.23" evidence="5"/>
<sequence length="258" mass="27868">MGMSDQTVMEGCEPFSHVGNGPVGVLVLHGFTGNPSSMTTQATAFAAADLHVEQPRLPGHGTTLADMQTTDWSDWSGEAAAAYDRLAERAEQIVVIGLSMGGTLTLWTGLQRLDDPRLRGLICVNAATMPQPADVVEMVQEMIDEGNEVMPGIGSDIADPDVVEIAYEGTPLRQLLSLTNDGLAPIADRYGELQMPILIFSSTDDHVVPADNSAHLRDTAGGPVEFVTLERSYHVATQDYDRDLISERSLEFIERVTD</sequence>
<reference evidence="5 6" key="1">
    <citation type="journal article" date="2013" name="Int. J. Syst. Evol. Microbiol.">
        <title>Ilumatobacter nonamiense sp. nov. and Ilumatobacter coccineum sp. nov., isolated from seashore sand.</title>
        <authorList>
            <person name="Matsumoto A."/>
            <person name="Kasai H."/>
            <person name="Matsuo Y."/>
            <person name="Shizuri Y."/>
            <person name="Ichikawa N."/>
            <person name="Fujita N."/>
            <person name="Omura S."/>
            <person name="Takahashi Y."/>
        </authorList>
    </citation>
    <scope>NUCLEOTIDE SEQUENCE [LARGE SCALE GENOMIC DNA]</scope>
    <source>
        <strain evidence="6">NBRC 103263 / KCTC 29153 / YM16-304</strain>
    </source>
</reference>
<feature type="active site" description="Charge relay system" evidence="1">
    <location>
        <position position="234"/>
    </location>
</feature>
<evidence type="ECO:0000256" key="3">
    <source>
        <dbReference type="PIRSR" id="PIRSR017388-3"/>
    </source>
</evidence>
<feature type="binding site" evidence="2">
    <location>
        <position position="100"/>
    </location>
    <ligand>
        <name>substrate</name>
    </ligand>
</feature>
<evidence type="ECO:0000313" key="6">
    <source>
        <dbReference type="Proteomes" id="UP000011863"/>
    </source>
</evidence>
<feature type="site" description="Important for substrate specificity" evidence="3">
    <location>
        <position position="153"/>
    </location>
</feature>
<dbReference type="GO" id="GO:0047372">
    <property type="term" value="F:monoacylglycerol lipase activity"/>
    <property type="evidence" value="ECO:0007669"/>
    <property type="project" value="UniProtKB-EC"/>
</dbReference>
<dbReference type="PIRSF" id="PIRSF017388">
    <property type="entry name" value="Esterase_lipase"/>
    <property type="match status" value="1"/>
</dbReference>
<keyword evidence="6" id="KW-1185">Reference proteome</keyword>
<evidence type="ECO:0000256" key="1">
    <source>
        <dbReference type="PIRSR" id="PIRSR017388-1"/>
    </source>
</evidence>
<dbReference type="SUPFAM" id="SSF53474">
    <property type="entry name" value="alpha/beta-Hydrolases"/>
    <property type="match status" value="1"/>
</dbReference>
<evidence type="ECO:0000259" key="4">
    <source>
        <dbReference type="Pfam" id="PF12146"/>
    </source>
</evidence>
<dbReference type="KEGG" id="aym:YM304_33890"/>
<keyword evidence="5" id="KW-0378">Hydrolase</keyword>
<dbReference type="AlphaFoldDB" id="A0A6C7EBK7"/>
<dbReference type="InterPro" id="IPR029058">
    <property type="entry name" value="AB_hydrolase_fold"/>
</dbReference>
<dbReference type="EMBL" id="AP012057">
    <property type="protein sequence ID" value="BAN03703.1"/>
    <property type="molecule type" value="Genomic_DNA"/>
</dbReference>
<feature type="binding site" evidence="2">
    <location>
        <position position="31"/>
    </location>
    <ligand>
        <name>substrate</name>
    </ligand>
</feature>
<protein>
    <submittedName>
        <fullName evidence="5">Putative acylglycerol lipase</fullName>
        <ecNumber evidence="5">3.1.1.23</ecNumber>
    </submittedName>
</protein>
<dbReference type="InterPro" id="IPR022742">
    <property type="entry name" value="Hydrolase_4"/>
</dbReference>
<dbReference type="Pfam" id="PF12146">
    <property type="entry name" value="Hydrolase_4"/>
    <property type="match status" value="1"/>
</dbReference>
<organism evidence="5 6">
    <name type="scientific">Ilumatobacter coccineus (strain NBRC 103263 / KCTC 29153 / YM16-304)</name>
    <dbReference type="NCBI Taxonomy" id="1313172"/>
    <lineage>
        <taxon>Bacteria</taxon>
        <taxon>Bacillati</taxon>
        <taxon>Actinomycetota</taxon>
        <taxon>Acidimicrobiia</taxon>
        <taxon>Acidimicrobiales</taxon>
        <taxon>Ilumatobacteraceae</taxon>
        <taxon>Ilumatobacter</taxon>
    </lineage>
</organism>
<name>A0A6C7EBK7_ILUCY</name>
<evidence type="ECO:0000256" key="2">
    <source>
        <dbReference type="PIRSR" id="PIRSR017388-2"/>
    </source>
</evidence>
<dbReference type="OrthoDB" id="9786110at2"/>